<sequence>MRLICCFFKAIFFIIFLAVIFNQDSYGQSYGMGFHSHEVVQDKRTSLDLSPEKTLCFNNNFEISFDLSFYLNRAVYFGYIIRIIEDDHRNIDLVYNAEALKNHFNLIIGDKLTKTAFDIDPNSLFNRWNKLSIKFDYDNDRIIFRSGDRTFIEKNMHLKRSACYKILFGVNNYKQFKTTDIPPMKLRDIKIISNGSLTYNWPLNEELGQTAHEIYSQSDGAVINPLWITALHHDWQPAQGLKINGVASVAFDPKKEIVYVIGSDSIYSYQADSSHWSSTAYSSGKLILNQGNQSVFNPYDKNLYNFYLFVNKKFIAKYNTTTHAWDKKFEAGDVSDFWHLNKSISISDSSLYLFGGYGHLVYKNTVQQYHFNTHTWENIVPNRDFFMPRYLAALGATEKGDTVYILGGYGNSSGQQILNPNNMYDMMRFTVKDKTFKKMFTLKEGDNDFAMANSLIIDSHSNSYYGLIFPQHKYNSTLQLIYGSLLKPSYTFVGNSIPYNFHDTHSFADLYYCKTSKKFIAVTLLRSETNQTKVNIYTLLSPPFGSGSTVSLAKRSYYLYYIACFLLIAAATAFIYLKRRKTNSPILISSPVINDAEASEIPNKIKAYSSGTLCKNSIFLFGDLQVFDAEGADITKHFTPLIKELFLVILLYSIKHGRGLSSEKLNEILWFDKDAKSARNNRSVNIAKLKSLLDRLDHCSLSKDTGYWKIDIDFDHVHVDYGDYLSIVRDKALLDIERIKFLSAITQRGNFLLNNEYEWLDSFKSEISNDVIDTYLHYAHSLDPTHDAELLIEISAYIFHFDPVNEEATILKCKALSSLGKHSLAKHTFENFIKEYKVIYGEDFKMDFHDILEKKTSQK</sequence>
<comment type="caution">
    <text evidence="2">The sequence shown here is derived from an EMBL/GenBank/DDBJ whole genome shotgun (WGS) entry which is preliminary data.</text>
</comment>
<keyword evidence="1" id="KW-0472">Membrane</keyword>
<evidence type="ECO:0000313" key="2">
    <source>
        <dbReference type="EMBL" id="TWI94571.1"/>
    </source>
</evidence>
<dbReference type="PANTHER" id="PTHR35807">
    <property type="entry name" value="TRANSCRIPTIONAL REGULATOR REDD-RELATED"/>
    <property type="match status" value="1"/>
</dbReference>
<dbReference type="SUPFAM" id="SSF50965">
    <property type="entry name" value="Galactose oxidase, central domain"/>
    <property type="match status" value="1"/>
</dbReference>
<gene>
    <name evidence="2" type="ORF">JN11_04681</name>
</gene>
<dbReference type="EMBL" id="VLLI01000019">
    <property type="protein sequence ID" value="TWI94571.1"/>
    <property type="molecule type" value="Genomic_DNA"/>
</dbReference>
<organism evidence="2 3">
    <name type="scientific">Mucilaginibacter frigoritolerans</name>
    <dbReference type="NCBI Taxonomy" id="652788"/>
    <lineage>
        <taxon>Bacteria</taxon>
        <taxon>Pseudomonadati</taxon>
        <taxon>Bacteroidota</taxon>
        <taxon>Sphingobacteriia</taxon>
        <taxon>Sphingobacteriales</taxon>
        <taxon>Sphingobacteriaceae</taxon>
        <taxon>Mucilaginibacter</taxon>
    </lineage>
</organism>
<dbReference type="Proteomes" id="UP000317010">
    <property type="component" value="Unassembled WGS sequence"/>
</dbReference>
<feature type="transmembrane region" description="Helical" evidence="1">
    <location>
        <begin position="558"/>
        <end position="577"/>
    </location>
</feature>
<dbReference type="Pfam" id="PF01344">
    <property type="entry name" value="Kelch_1"/>
    <property type="match status" value="1"/>
</dbReference>
<dbReference type="InterPro" id="IPR051677">
    <property type="entry name" value="AfsR-DnrI-RedD_regulator"/>
</dbReference>
<reference evidence="2 3" key="1">
    <citation type="submission" date="2019-07" db="EMBL/GenBank/DDBJ databases">
        <title>Genomic Encyclopedia of Archaeal and Bacterial Type Strains, Phase II (KMG-II): from individual species to whole genera.</title>
        <authorList>
            <person name="Goeker M."/>
        </authorList>
    </citation>
    <scope>NUCLEOTIDE SEQUENCE [LARGE SCALE GENOMIC DNA]</scope>
    <source>
        <strain evidence="2 3">ATCC BAA-1854</strain>
    </source>
</reference>
<dbReference type="PANTHER" id="PTHR35807:SF1">
    <property type="entry name" value="TRANSCRIPTIONAL REGULATOR REDD"/>
    <property type="match status" value="1"/>
</dbReference>
<dbReference type="AlphaFoldDB" id="A0A562TLW3"/>
<dbReference type="GO" id="GO:0006355">
    <property type="term" value="P:regulation of DNA-templated transcription"/>
    <property type="evidence" value="ECO:0007669"/>
    <property type="project" value="TreeGrafter"/>
</dbReference>
<evidence type="ECO:0008006" key="4">
    <source>
        <dbReference type="Google" id="ProtNLM"/>
    </source>
</evidence>
<dbReference type="InterPro" id="IPR015915">
    <property type="entry name" value="Kelch-typ_b-propeller"/>
</dbReference>
<accession>A0A562TLW3</accession>
<dbReference type="InterPro" id="IPR006652">
    <property type="entry name" value="Kelch_1"/>
</dbReference>
<proteinExistence type="predicted"/>
<name>A0A562TLW3_9SPHI</name>
<dbReference type="GO" id="GO:0003677">
    <property type="term" value="F:DNA binding"/>
    <property type="evidence" value="ECO:0007669"/>
    <property type="project" value="TreeGrafter"/>
</dbReference>
<dbReference type="Gene3D" id="2.120.10.80">
    <property type="entry name" value="Kelch-type beta propeller"/>
    <property type="match status" value="1"/>
</dbReference>
<evidence type="ECO:0000313" key="3">
    <source>
        <dbReference type="Proteomes" id="UP000317010"/>
    </source>
</evidence>
<dbReference type="InterPro" id="IPR011043">
    <property type="entry name" value="Gal_Oxase/kelch_b-propeller"/>
</dbReference>
<evidence type="ECO:0000256" key="1">
    <source>
        <dbReference type="SAM" id="Phobius"/>
    </source>
</evidence>
<protein>
    <recommendedName>
        <fullName evidence="4">Galactose oxidase</fullName>
    </recommendedName>
</protein>
<keyword evidence="1" id="KW-1133">Transmembrane helix</keyword>
<keyword evidence="3" id="KW-1185">Reference proteome</keyword>
<keyword evidence="1" id="KW-0812">Transmembrane</keyword>